<evidence type="ECO:0000313" key="3">
    <source>
        <dbReference type="EMBL" id="MDJ1168490.1"/>
    </source>
</evidence>
<organism evidence="3 4">
    <name type="scientific">Roseofilum acuticapitatum BLCC-M154</name>
    <dbReference type="NCBI Taxonomy" id="3022444"/>
    <lineage>
        <taxon>Bacteria</taxon>
        <taxon>Bacillati</taxon>
        <taxon>Cyanobacteriota</taxon>
        <taxon>Cyanophyceae</taxon>
        <taxon>Desertifilales</taxon>
        <taxon>Desertifilaceae</taxon>
        <taxon>Roseofilum</taxon>
        <taxon>Roseofilum acuticapitatum</taxon>
    </lineage>
</organism>
<dbReference type="Proteomes" id="UP001235303">
    <property type="component" value="Unassembled WGS sequence"/>
</dbReference>
<proteinExistence type="predicted"/>
<feature type="domain" description="NB-ARC" evidence="1">
    <location>
        <begin position="147"/>
        <end position="246"/>
    </location>
</feature>
<dbReference type="InterPro" id="IPR002182">
    <property type="entry name" value="NB-ARC"/>
</dbReference>
<dbReference type="Gene3D" id="3.40.50.300">
    <property type="entry name" value="P-loop containing nucleotide triphosphate hydrolases"/>
    <property type="match status" value="1"/>
</dbReference>
<accession>A0ABT7ANL4</accession>
<dbReference type="PRINTS" id="PR00364">
    <property type="entry name" value="DISEASERSIST"/>
</dbReference>
<dbReference type="Pfam" id="PF00931">
    <property type="entry name" value="NB-ARC"/>
    <property type="match status" value="1"/>
</dbReference>
<dbReference type="RefSeq" id="WP_283752254.1">
    <property type="nucleotide sequence ID" value="NZ_JAQOSP010000024.1"/>
</dbReference>
<feature type="domain" description="vWA-MoxR associated protein N-terminal HTH" evidence="2">
    <location>
        <begin position="1"/>
        <end position="83"/>
    </location>
</feature>
<dbReference type="Pfam" id="PF26355">
    <property type="entry name" value="HTH_VMAP-M9"/>
    <property type="match status" value="1"/>
</dbReference>
<dbReference type="SUPFAM" id="SSF52540">
    <property type="entry name" value="P-loop containing nucleoside triphosphate hydrolases"/>
    <property type="match status" value="1"/>
</dbReference>
<evidence type="ECO:0000259" key="2">
    <source>
        <dbReference type="Pfam" id="PF26355"/>
    </source>
</evidence>
<reference evidence="3 4" key="1">
    <citation type="submission" date="2023-01" db="EMBL/GenBank/DDBJ databases">
        <title>Novel diversity within Roseofilum (Cyanobacteria; Desertifilaceae) from marine benthic mats with descriptions of four novel species.</title>
        <authorList>
            <person name="Wang Y."/>
            <person name="Berthold D.E."/>
            <person name="Hu J."/>
            <person name="Lefler F.W."/>
            <person name="Laughinghouse H.D. IV."/>
        </authorList>
    </citation>
    <scope>NUCLEOTIDE SEQUENCE [LARGE SCALE GENOMIC DNA]</scope>
    <source>
        <strain evidence="3 4">BLCC-M154</strain>
    </source>
</reference>
<dbReference type="InterPro" id="IPR058651">
    <property type="entry name" value="HTH_VMAP-M9"/>
</dbReference>
<keyword evidence="4" id="KW-1185">Reference proteome</keyword>
<dbReference type="InterPro" id="IPR027417">
    <property type="entry name" value="P-loop_NTPase"/>
</dbReference>
<dbReference type="EMBL" id="JAQOSP010000024">
    <property type="protein sequence ID" value="MDJ1168490.1"/>
    <property type="molecule type" value="Genomic_DNA"/>
</dbReference>
<gene>
    <name evidence="3" type="ORF">PMG71_03510</name>
</gene>
<sequence length="470" mass="54366">MELQEVLKWTDDVIFAKTGKRLDSLQQAILEGVWERQDYKAIAEEYHCSTDHVRKMAWELWKLLSDVLGEDVKKKNVRAILENVSFFYSNPNMHMGNGNINIFHDNSSNEKVKEQTSINQSENFQAEKIHDRTHIPKYDRLYPHRTEELNTLKHWILNENSAIISIYGLSGMGKTALATQLVDDIAAHFDRLIWYSHRTFPNLNALTTGLIQFLSQGEASEHRALLDYLRSHRCFIILDDFHETLTPGELVGRYLPEYQSYGKLLQDIGRSPHNSCVLLLSWEQPPEIATLEAENRPCHSLLLSGSVQLAEELLQNKGLSDRDRWLELINRYSQNPSWLNIIAATIQDLFNGSVAQFLSYPNLFLGDIELIIRDHYQRLSASEKFLLSWLAHQENLTDLSNIPSEQFSSDFNLLATIYSLRKRGFIQKSLDSKHFQLILEPVIKHYSALHGNDKHLERSPVEIKDDQRNS</sequence>
<evidence type="ECO:0000313" key="4">
    <source>
        <dbReference type="Proteomes" id="UP001235303"/>
    </source>
</evidence>
<name>A0ABT7ANL4_9CYAN</name>
<comment type="caution">
    <text evidence="3">The sequence shown here is derived from an EMBL/GenBank/DDBJ whole genome shotgun (WGS) entry which is preliminary data.</text>
</comment>
<protein>
    <submittedName>
        <fullName evidence="3">NB-ARC domain-containing protein</fullName>
    </submittedName>
</protein>
<evidence type="ECO:0000259" key="1">
    <source>
        <dbReference type="Pfam" id="PF00931"/>
    </source>
</evidence>